<organism evidence="2 3">
    <name type="scientific">Araneus ventricosus</name>
    <name type="common">Orbweaver spider</name>
    <name type="synonym">Epeira ventricosa</name>
    <dbReference type="NCBI Taxonomy" id="182803"/>
    <lineage>
        <taxon>Eukaryota</taxon>
        <taxon>Metazoa</taxon>
        <taxon>Ecdysozoa</taxon>
        <taxon>Arthropoda</taxon>
        <taxon>Chelicerata</taxon>
        <taxon>Arachnida</taxon>
        <taxon>Araneae</taxon>
        <taxon>Araneomorphae</taxon>
        <taxon>Entelegynae</taxon>
        <taxon>Araneoidea</taxon>
        <taxon>Araneidae</taxon>
        <taxon>Araneus</taxon>
    </lineage>
</organism>
<name>A0A4Y2UZW6_ARAVE</name>
<feature type="region of interest" description="Disordered" evidence="1">
    <location>
        <begin position="1"/>
        <end position="21"/>
    </location>
</feature>
<evidence type="ECO:0000313" key="3">
    <source>
        <dbReference type="Proteomes" id="UP000499080"/>
    </source>
</evidence>
<feature type="compositionally biased region" description="Polar residues" evidence="1">
    <location>
        <begin position="1"/>
        <end position="19"/>
    </location>
</feature>
<protein>
    <submittedName>
        <fullName evidence="2">Uncharacterized protein</fullName>
    </submittedName>
</protein>
<dbReference type="OrthoDB" id="10062343at2759"/>
<dbReference type="Proteomes" id="UP000499080">
    <property type="component" value="Unassembled WGS sequence"/>
</dbReference>
<evidence type="ECO:0000313" key="2">
    <source>
        <dbReference type="EMBL" id="GBO17801.1"/>
    </source>
</evidence>
<gene>
    <name evidence="2" type="ORF">AVEN_84750_1</name>
</gene>
<accession>A0A4Y2UZW6</accession>
<dbReference type="EMBL" id="BGPR01041515">
    <property type="protein sequence ID" value="GBO17801.1"/>
    <property type="molecule type" value="Genomic_DNA"/>
</dbReference>
<comment type="caution">
    <text evidence="2">The sequence shown here is derived from an EMBL/GenBank/DDBJ whole genome shotgun (WGS) entry which is preliminary data.</text>
</comment>
<dbReference type="AlphaFoldDB" id="A0A4Y2UZW6"/>
<proteinExistence type="predicted"/>
<keyword evidence="3" id="KW-1185">Reference proteome</keyword>
<sequence>MSESAMSQQQTFRAYSSPQALGKAVKKVKKSLPTSPREKQAVVEKLASHVELLIPSTKPRKKNGLKEKEILLERVAIEKGFKSINELKGKQSCHCIKKAGSSSANMFLNTGDDIPFKTKVGILESKVSGFSKSSATFIELEKYFSGYYKDNWYIG</sequence>
<evidence type="ECO:0000256" key="1">
    <source>
        <dbReference type="SAM" id="MobiDB-lite"/>
    </source>
</evidence>
<reference evidence="2 3" key="1">
    <citation type="journal article" date="2019" name="Sci. Rep.">
        <title>Orb-weaving spider Araneus ventricosus genome elucidates the spidroin gene catalogue.</title>
        <authorList>
            <person name="Kono N."/>
            <person name="Nakamura H."/>
            <person name="Ohtoshi R."/>
            <person name="Moran D.A.P."/>
            <person name="Shinohara A."/>
            <person name="Yoshida Y."/>
            <person name="Fujiwara M."/>
            <person name="Mori M."/>
            <person name="Tomita M."/>
            <person name="Arakawa K."/>
        </authorList>
    </citation>
    <scope>NUCLEOTIDE SEQUENCE [LARGE SCALE GENOMIC DNA]</scope>
</reference>